<feature type="signal peptide" evidence="1">
    <location>
        <begin position="1"/>
        <end position="22"/>
    </location>
</feature>
<sequence length="140" mass="16792">MLRNSLPVFCLCFQILFKKSQGVIYTYEDVELRRIFPNEFPMDTIRRSGSPFAEHLGRYTELKSYFHHPKSKLNSHFEEMICYNKNNKKICKIDVDRYLPEENSYYSSVTSESHVDRRRVYCFMLLCFTEDELDRVVASF</sequence>
<dbReference type="Proteomes" id="UP000694872">
    <property type="component" value="Unplaced"/>
</dbReference>
<evidence type="ECO:0000256" key="1">
    <source>
        <dbReference type="SAM" id="SignalP"/>
    </source>
</evidence>
<accession>A0AAJ6ZRI2</accession>
<protein>
    <submittedName>
        <fullName evidence="2">Uncharacterized protein LOC106125257</fullName>
    </submittedName>
</protein>
<dbReference type="AlphaFoldDB" id="A0AAJ6ZRI2"/>
<keyword evidence="1" id="KW-0732">Signal</keyword>
<feature type="chain" id="PRO_5042577041" evidence="1">
    <location>
        <begin position="23"/>
        <end position="140"/>
    </location>
</feature>
<evidence type="ECO:0000313" key="2">
    <source>
        <dbReference type="RefSeq" id="XP_013177817.1"/>
    </source>
</evidence>
<reference evidence="2" key="1">
    <citation type="submission" date="2025-08" db="UniProtKB">
        <authorList>
            <consortium name="RefSeq"/>
        </authorList>
    </citation>
    <scope>IDENTIFICATION</scope>
</reference>
<dbReference type="KEGG" id="pxu:106125257"/>
<dbReference type="GeneID" id="106125257"/>
<organism evidence="2">
    <name type="scientific">Papilio xuthus</name>
    <name type="common">Asian swallowtail butterfly</name>
    <dbReference type="NCBI Taxonomy" id="66420"/>
    <lineage>
        <taxon>Eukaryota</taxon>
        <taxon>Metazoa</taxon>
        <taxon>Ecdysozoa</taxon>
        <taxon>Arthropoda</taxon>
        <taxon>Hexapoda</taxon>
        <taxon>Insecta</taxon>
        <taxon>Pterygota</taxon>
        <taxon>Neoptera</taxon>
        <taxon>Endopterygota</taxon>
        <taxon>Lepidoptera</taxon>
        <taxon>Glossata</taxon>
        <taxon>Ditrysia</taxon>
        <taxon>Papilionoidea</taxon>
        <taxon>Papilionidae</taxon>
        <taxon>Papilioninae</taxon>
        <taxon>Papilio</taxon>
    </lineage>
</organism>
<name>A0AAJ6ZRI2_PAPXU</name>
<gene>
    <name evidence="2" type="primary">LOC106125257</name>
</gene>
<dbReference type="RefSeq" id="XP_013177817.1">
    <property type="nucleotide sequence ID" value="XM_013322363.1"/>
</dbReference>
<proteinExistence type="predicted"/>